<proteinExistence type="predicted"/>
<dbReference type="GO" id="GO:0016301">
    <property type="term" value="F:kinase activity"/>
    <property type="evidence" value="ECO:0007669"/>
    <property type="project" value="UniProtKB-KW"/>
</dbReference>
<name>A0A7W7W4C9_9ACTN</name>
<organism evidence="2 3">
    <name type="scientific">Lipingzhangella halophila</name>
    <dbReference type="NCBI Taxonomy" id="1783352"/>
    <lineage>
        <taxon>Bacteria</taxon>
        <taxon>Bacillati</taxon>
        <taxon>Actinomycetota</taxon>
        <taxon>Actinomycetes</taxon>
        <taxon>Streptosporangiales</taxon>
        <taxon>Nocardiopsidaceae</taxon>
        <taxon>Lipingzhangella</taxon>
    </lineage>
</organism>
<keyword evidence="2" id="KW-0808">Transferase</keyword>
<evidence type="ECO:0000313" key="3">
    <source>
        <dbReference type="Proteomes" id="UP000523007"/>
    </source>
</evidence>
<dbReference type="InterPro" id="IPR027417">
    <property type="entry name" value="P-loop_NTPase"/>
</dbReference>
<feature type="region of interest" description="Disordered" evidence="1">
    <location>
        <begin position="185"/>
        <end position="217"/>
    </location>
</feature>
<dbReference type="Pfam" id="PF13238">
    <property type="entry name" value="AAA_18"/>
    <property type="match status" value="1"/>
</dbReference>
<gene>
    <name evidence="2" type="ORF">F4561_004837</name>
</gene>
<dbReference type="SUPFAM" id="SSF52540">
    <property type="entry name" value="P-loop containing nucleoside triphosphate hydrolases"/>
    <property type="match status" value="1"/>
</dbReference>
<reference evidence="2 3" key="1">
    <citation type="submission" date="2020-08" db="EMBL/GenBank/DDBJ databases">
        <title>Sequencing the genomes of 1000 actinobacteria strains.</title>
        <authorList>
            <person name="Klenk H.-P."/>
        </authorList>
    </citation>
    <scope>NUCLEOTIDE SEQUENCE [LARGE SCALE GENOMIC DNA]</scope>
    <source>
        <strain evidence="2 3">DSM 102030</strain>
    </source>
</reference>
<dbReference type="Gene3D" id="3.40.50.300">
    <property type="entry name" value="P-loop containing nucleotide triphosphate hydrolases"/>
    <property type="match status" value="1"/>
</dbReference>
<keyword evidence="2" id="KW-0418">Kinase</keyword>
<protein>
    <submittedName>
        <fullName evidence="2">Broad-specificity NMP kinase</fullName>
    </submittedName>
</protein>
<sequence>MESPPAVLVCQACEHRQPFRRLPLWCVTGPSGTGKSTVSRILVERLQERFVVLEQDVLWLPGLRDPAGNHRAFRSAWLRMAAMIHQSGRPVVLCGTVAPPELEPLDERVLFCDIRYLALVCEPNVLAERLRGRPAWRAWSEERIEETLDFNAWLRDTATELTPPVKLLDTTHEPATATAERVQAWLDQPAEAPPPEEPATAPEAAAGGDALEPCDTP</sequence>
<evidence type="ECO:0000313" key="2">
    <source>
        <dbReference type="EMBL" id="MBB4934017.1"/>
    </source>
</evidence>
<dbReference type="EMBL" id="JACHJT010000001">
    <property type="protein sequence ID" value="MBB4934017.1"/>
    <property type="molecule type" value="Genomic_DNA"/>
</dbReference>
<accession>A0A7W7W4C9</accession>
<keyword evidence="3" id="KW-1185">Reference proteome</keyword>
<comment type="caution">
    <text evidence="2">The sequence shown here is derived from an EMBL/GenBank/DDBJ whole genome shotgun (WGS) entry which is preliminary data.</text>
</comment>
<dbReference type="Proteomes" id="UP000523007">
    <property type="component" value="Unassembled WGS sequence"/>
</dbReference>
<evidence type="ECO:0000256" key="1">
    <source>
        <dbReference type="SAM" id="MobiDB-lite"/>
    </source>
</evidence>
<dbReference type="AlphaFoldDB" id="A0A7W7W4C9"/>